<accession>A0A5N6QE25</accession>
<evidence type="ECO:0000313" key="2">
    <source>
        <dbReference type="EMBL" id="KAE7997536.1"/>
    </source>
</evidence>
<feature type="region of interest" description="Disordered" evidence="1">
    <location>
        <begin position="1"/>
        <end position="40"/>
    </location>
</feature>
<sequence length="155" mass="18002">MITEALTVRDEQHKKEMEEHLAQQREQLKERDEQHKREMKERLVQQREQMEVGFAQQREEHRLDMDAITRRFVAQLAGYDARFQSLEGGTLVSSEPEVTTERTVHDLGSPARPIVRSSTDSTHVCAEKSELSTVPSTQFDGGGDFYPSYMYFPRQ</sequence>
<name>A0A5N6QE25_9ROSI</name>
<feature type="compositionally biased region" description="Basic and acidic residues" evidence="1">
    <location>
        <begin position="7"/>
        <end position="40"/>
    </location>
</feature>
<dbReference type="AlphaFoldDB" id="A0A5N6QE25"/>
<protein>
    <submittedName>
        <fullName evidence="2">Uncharacterized protein</fullName>
    </submittedName>
</protein>
<feature type="region of interest" description="Disordered" evidence="1">
    <location>
        <begin position="94"/>
        <end position="121"/>
    </location>
</feature>
<evidence type="ECO:0000313" key="3">
    <source>
        <dbReference type="Proteomes" id="UP000327013"/>
    </source>
</evidence>
<dbReference type="EMBL" id="CM017321">
    <property type="protein sequence ID" value="KAE7997536.1"/>
    <property type="molecule type" value="Genomic_DNA"/>
</dbReference>
<evidence type="ECO:0000256" key="1">
    <source>
        <dbReference type="SAM" id="MobiDB-lite"/>
    </source>
</evidence>
<proteinExistence type="predicted"/>
<keyword evidence="3" id="KW-1185">Reference proteome</keyword>
<reference evidence="2 3" key="1">
    <citation type="submission" date="2019-06" db="EMBL/GenBank/DDBJ databases">
        <title>A chromosomal-level reference genome of Carpinus fangiana (Coryloideae, Betulaceae).</title>
        <authorList>
            <person name="Yang X."/>
            <person name="Wang Z."/>
            <person name="Zhang L."/>
            <person name="Hao G."/>
            <person name="Liu J."/>
            <person name="Yang Y."/>
        </authorList>
    </citation>
    <scope>NUCLEOTIDE SEQUENCE [LARGE SCALE GENOMIC DNA]</scope>
    <source>
        <strain evidence="2">Cfa_2016G</strain>
        <tissue evidence="2">Leaf</tissue>
    </source>
</reference>
<gene>
    <name evidence="2" type="ORF">FH972_002163</name>
</gene>
<dbReference type="Proteomes" id="UP000327013">
    <property type="component" value="Chromosome 1"/>
</dbReference>
<organism evidence="2 3">
    <name type="scientific">Carpinus fangiana</name>
    <dbReference type="NCBI Taxonomy" id="176857"/>
    <lineage>
        <taxon>Eukaryota</taxon>
        <taxon>Viridiplantae</taxon>
        <taxon>Streptophyta</taxon>
        <taxon>Embryophyta</taxon>
        <taxon>Tracheophyta</taxon>
        <taxon>Spermatophyta</taxon>
        <taxon>Magnoliopsida</taxon>
        <taxon>eudicotyledons</taxon>
        <taxon>Gunneridae</taxon>
        <taxon>Pentapetalae</taxon>
        <taxon>rosids</taxon>
        <taxon>fabids</taxon>
        <taxon>Fagales</taxon>
        <taxon>Betulaceae</taxon>
        <taxon>Carpinus</taxon>
    </lineage>
</organism>